<feature type="repeat" description="WD" evidence="8">
    <location>
        <begin position="202"/>
        <end position="244"/>
    </location>
</feature>
<evidence type="ECO:0000256" key="4">
    <source>
        <dbReference type="ARBA" id="ARBA00022737"/>
    </source>
</evidence>
<evidence type="ECO:0000256" key="1">
    <source>
        <dbReference type="ARBA" id="ARBA00008134"/>
    </source>
</evidence>
<feature type="region of interest" description="Disordered" evidence="9">
    <location>
        <begin position="601"/>
        <end position="652"/>
    </location>
</feature>
<sequence>MAKTQEKGVGGGTNNASTMYFVVEGGLNSLSTSKDGSQVVVAGRNVFKVISIGETGFVEKTNLRVGRINLNFSITDVQWHPVDDYILATAAGNGAVVLWNLNKITRQKQELVFTEHKRTVNKIQFHPFENHILLSGSQDGTMRYFDLRKQSVALTFLGKAESIRDVQFSPFQGDSQKFAAACENGNVQLWDSRVPNCPFNQYMGHNGPTFAIDWHPEERNWVASAGRDKMVKVWDVSGKTPLMNTIQTIASVARIKWRPQRKYQIASCSLLVDFDIHVWDIRRPYIPHASFGEHKDVVTGILWRQTLHNKDPFVFLSCAKDSMLYQHAFSDAQHPAEHAPRVGLSINVNGDISVASSDQSLKRIPTQSMIQTRPRVVNNTAYNIIASHRKFQDMADNVTEVRSTLLVHQNSKSTKEDWFRILAQSYQLSGWSYSELCEHNYTVASKLMIHEHAQTWSVLKTLYGMTGGSGTTPAALAPTPKNPLAAGSHGSTTGNAEPVEVSTQSNTQTSSANQKSSTEPAVTQNTQPASETQDDNNDASSTSGENENAKLMNLEGQEFTFNDLDQDEFQFPYDGLLGLGDAPQDWKLPSEAFEPRAALDDRPTFPTLDQEIDRPDSPTSNIESEATSATNPKSFIDSNLENQGSVSPSNETLSLPEWDFTPLVVEMLHHFADEGDVQMCVSALIVLGEKIRSKIDEQTQEQWLMAYIDLLGRLQLWTVANQIIKLSSLHAVSSLNQASTTVHTSCGRCSKPLTKSGWYCERCRGLVFPCSVCHLMVKGLNVWCQGCGHGGHLTHMQEWFEKYIWCPAGCGHMCEYT</sequence>
<dbReference type="GO" id="GO:0034198">
    <property type="term" value="P:cellular response to amino acid starvation"/>
    <property type="evidence" value="ECO:0007669"/>
    <property type="project" value="TreeGrafter"/>
</dbReference>
<dbReference type="InterPro" id="IPR015943">
    <property type="entry name" value="WD40/YVTN_repeat-like_dom_sf"/>
</dbReference>
<dbReference type="OrthoDB" id="60955at2759"/>
<dbReference type="SUPFAM" id="SSF50978">
    <property type="entry name" value="WD40 repeat-like"/>
    <property type="match status" value="1"/>
</dbReference>
<feature type="compositionally biased region" description="Low complexity" evidence="9">
    <location>
        <begin position="502"/>
        <end position="518"/>
    </location>
</feature>
<evidence type="ECO:0000256" key="7">
    <source>
        <dbReference type="ARBA" id="ARBA00040269"/>
    </source>
</evidence>
<dbReference type="GO" id="GO:1904263">
    <property type="term" value="P:positive regulation of TORC1 signaling"/>
    <property type="evidence" value="ECO:0007669"/>
    <property type="project" value="TreeGrafter"/>
</dbReference>
<keyword evidence="3" id="KW-0479">Metal-binding</keyword>
<dbReference type="EMBL" id="LSMT01000315">
    <property type="protein sequence ID" value="PFX20485.1"/>
    <property type="molecule type" value="Genomic_DNA"/>
</dbReference>
<dbReference type="InterPro" id="IPR019775">
    <property type="entry name" value="WD40_repeat_CS"/>
</dbReference>
<dbReference type="PANTHER" id="PTHR46200:SF1">
    <property type="entry name" value="GATOR COMPLEX PROTEIN WDR24"/>
    <property type="match status" value="1"/>
</dbReference>
<feature type="repeat" description="WD" evidence="8">
    <location>
        <begin position="113"/>
        <end position="155"/>
    </location>
</feature>
<dbReference type="GO" id="GO:0016239">
    <property type="term" value="P:positive regulation of macroautophagy"/>
    <property type="evidence" value="ECO:0007669"/>
    <property type="project" value="TreeGrafter"/>
</dbReference>
<evidence type="ECO:0000256" key="2">
    <source>
        <dbReference type="ARBA" id="ARBA00022574"/>
    </source>
</evidence>
<dbReference type="Gene3D" id="2.130.10.10">
    <property type="entry name" value="YVTN repeat-like/Quinoprotein amine dehydrogenase"/>
    <property type="match status" value="2"/>
</dbReference>
<protein>
    <recommendedName>
        <fullName evidence="7">GATOR2 complex protein WDR24</fullName>
    </recommendedName>
</protein>
<name>A0A2B4RW62_STYPI</name>
<dbReference type="PROSITE" id="PS00678">
    <property type="entry name" value="WD_REPEATS_1"/>
    <property type="match status" value="1"/>
</dbReference>
<keyword evidence="11" id="KW-1185">Reference proteome</keyword>
<dbReference type="PROSITE" id="PS50082">
    <property type="entry name" value="WD_REPEATS_2"/>
    <property type="match status" value="2"/>
</dbReference>
<dbReference type="GO" id="GO:0008270">
    <property type="term" value="F:zinc ion binding"/>
    <property type="evidence" value="ECO:0007669"/>
    <property type="project" value="UniProtKB-KW"/>
</dbReference>
<evidence type="ECO:0000256" key="6">
    <source>
        <dbReference type="ARBA" id="ARBA00022833"/>
    </source>
</evidence>
<accession>A0A2B4RW62</accession>
<dbReference type="InterPro" id="IPR001680">
    <property type="entry name" value="WD40_rpt"/>
</dbReference>
<feature type="region of interest" description="Disordered" evidence="9">
    <location>
        <begin position="473"/>
        <end position="545"/>
    </location>
</feature>
<dbReference type="PANTHER" id="PTHR46200">
    <property type="entry name" value="GATOR COMPLEX PROTEIN WDR24"/>
    <property type="match status" value="1"/>
</dbReference>
<keyword evidence="4" id="KW-0677">Repeat</keyword>
<evidence type="ECO:0000256" key="8">
    <source>
        <dbReference type="PROSITE-ProRule" id="PRU00221"/>
    </source>
</evidence>
<comment type="caution">
    <text evidence="10">The sequence shown here is derived from an EMBL/GenBank/DDBJ whole genome shotgun (WGS) entry which is preliminary data.</text>
</comment>
<comment type="similarity">
    <text evidence="1">Belongs to the WD repeat WDR24 family.</text>
</comment>
<proteinExistence type="inferred from homology"/>
<evidence type="ECO:0000256" key="9">
    <source>
        <dbReference type="SAM" id="MobiDB-lite"/>
    </source>
</evidence>
<dbReference type="AlphaFoldDB" id="A0A2B4RW62"/>
<dbReference type="Proteomes" id="UP000225706">
    <property type="component" value="Unassembled WGS sequence"/>
</dbReference>
<evidence type="ECO:0000256" key="5">
    <source>
        <dbReference type="ARBA" id="ARBA00022771"/>
    </source>
</evidence>
<dbReference type="GO" id="GO:0005829">
    <property type="term" value="C:cytosol"/>
    <property type="evidence" value="ECO:0007669"/>
    <property type="project" value="TreeGrafter"/>
</dbReference>
<keyword evidence="2 8" id="KW-0853">WD repeat</keyword>
<keyword evidence="5" id="KW-0863">Zinc-finger</keyword>
<dbReference type="Pfam" id="PF00400">
    <property type="entry name" value="WD40"/>
    <property type="match status" value="2"/>
</dbReference>
<dbReference type="InterPro" id="IPR036322">
    <property type="entry name" value="WD40_repeat_dom_sf"/>
</dbReference>
<gene>
    <name evidence="10" type="primary">Wdr24</name>
    <name evidence="10" type="ORF">AWC38_SpisGene15066</name>
</gene>
<dbReference type="GO" id="GO:0005774">
    <property type="term" value="C:vacuolar membrane"/>
    <property type="evidence" value="ECO:0007669"/>
    <property type="project" value="TreeGrafter"/>
</dbReference>
<feature type="compositionally biased region" description="Polar residues" evidence="9">
    <location>
        <begin position="519"/>
        <end position="531"/>
    </location>
</feature>
<feature type="compositionally biased region" description="Polar residues" evidence="9">
    <location>
        <begin position="617"/>
        <end position="652"/>
    </location>
</feature>
<keyword evidence="6" id="KW-0862">Zinc</keyword>
<dbReference type="STRING" id="50429.A0A2B4RW62"/>
<evidence type="ECO:0000313" key="10">
    <source>
        <dbReference type="EMBL" id="PFX20485.1"/>
    </source>
</evidence>
<dbReference type="GO" id="GO:0061700">
    <property type="term" value="C:GATOR2 complex"/>
    <property type="evidence" value="ECO:0007669"/>
    <property type="project" value="TreeGrafter"/>
</dbReference>
<dbReference type="InterPro" id="IPR037590">
    <property type="entry name" value="WDR24"/>
</dbReference>
<organism evidence="10 11">
    <name type="scientific">Stylophora pistillata</name>
    <name type="common">Smooth cauliflower coral</name>
    <dbReference type="NCBI Taxonomy" id="50429"/>
    <lineage>
        <taxon>Eukaryota</taxon>
        <taxon>Metazoa</taxon>
        <taxon>Cnidaria</taxon>
        <taxon>Anthozoa</taxon>
        <taxon>Hexacorallia</taxon>
        <taxon>Scleractinia</taxon>
        <taxon>Astrocoeniina</taxon>
        <taxon>Pocilloporidae</taxon>
        <taxon>Stylophora</taxon>
    </lineage>
</organism>
<dbReference type="PROSITE" id="PS50294">
    <property type="entry name" value="WD_REPEATS_REGION"/>
    <property type="match status" value="2"/>
</dbReference>
<dbReference type="CDD" id="cd16693">
    <property type="entry name" value="mRING-H2-C3H3C2_WDR24"/>
    <property type="match status" value="1"/>
</dbReference>
<evidence type="ECO:0000256" key="3">
    <source>
        <dbReference type="ARBA" id="ARBA00022723"/>
    </source>
</evidence>
<reference evidence="11" key="1">
    <citation type="journal article" date="2017" name="bioRxiv">
        <title>Comparative analysis of the genomes of Stylophora pistillata and Acropora digitifera provides evidence for extensive differences between species of corals.</title>
        <authorList>
            <person name="Voolstra C.R."/>
            <person name="Li Y."/>
            <person name="Liew Y.J."/>
            <person name="Baumgarten S."/>
            <person name="Zoccola D."/>
            <person name="Flot J.-F."/>
            <person name="Tambutte S."/>
            <person name="Allemand D."/>
            <person name="Aranda M."/>
        </authorList>
    </citation>
    <scope>NUCLEOTIDE SEQUENCE [LARGE SCALE GENOMIC DNA]</scope>
</reference>
<evidence type="ECO:0000313" key="11">
    <source>
        <dbReference type="Proteomes" id="UP000225706"/>
    </source>
</evidence>
<dbReference type="SMART" id="SM00320">
    <property type="entry name" value="WD40"/>
    <property type="match status" value="6"/>
</dbReference>